<sequence>MEIPIRPTEKEEVILKLIETIMTPGEVRIEGEGLGKRALAISPCLSSLNKFFILLRRERILDSARKYLLKGKQGDTLTFMLHKQALAGGRVSFVSNESESPLGPIVVTISHPALDAVIDWLAPITREGRPIKEISIPEPDCQSD</sequence>
<evidence type="ECO:0000256" key="1">
    <source>
        <dbReference type="HAMAP-Rule" id="MF_01112"/>
    </source>
</evidence>
<dbReference type="AlphaFoldDB" id="A0A7J3SLR3"/>
<dbReference type="HAMAP" id="MF_01112">
    <property type="entry name" value="UPF0201"/>
    <property type="match status" value="1"/>
</dbReference>
<proteinExistence type="inferred from homology"/>
<organism evidence="2">
    <name type="scientific">Fervidicoccus fontis</name>
    <dbReference type="NCBI Taxonomy" id="683846"/>
    <lineage>
        <taxon>Archaea</taxon>
        <taxon>Thermoproteota</taxon>
        <taxon>Thermoprotei</taxon>
        <taxon>Fervidicoccales</taxon>
        <taxon>Fervidicoccaceae</taxon>
        <taxon>Fervidicoccus</taxon>
    </lineage>
</organism>
<name>A0A7J3SLR3_9CREN</name>
<comment type="caution">
    <text evidence="2">The sequence shown here is derived from an EMBL/GenBank/DDBJ whole genome shotgun (WGS) entry which is preliminary data.</text>
</comment>
<accession>A0A7J3SLR3</accession>
<dbReference type="InterPro" id="IPR022803">
    <property type="entry name" value="Ribosomal_uL5_dom_sf"/>
</dbReference>
<dbReference type="EMBL" id="DTLS01000034">
    <property type="protein sequence ID" value="HGZ59819.1"/>
    <property type="molecule type" value="Genomic_DNA"/>
</dbReference>
<protein>
    <recommendedName>
        <fullName evidence="1">UPF0201 protein ENW83_01245</fullName>
    </recommendedName>
</protein>
<dbReference type="PANTHER" id="PTHR39652:SF1">
    <property type="entry name" value="UPF0201 PROTEIN TK1335"/>
    <property type="match status" value="1"/>
</dbReference>
<reference evidence="2" key="1">
    <citation type="journal article" date="2020" name="mSystems">
        <title>Genome- and Community-Level Interaction Insights into Carbon Utilization and Element Cycling Functions of Hydrothermarchaeota in Hydrothermal Sediment.</title>
        <authorList>
            <person name="Zhou Z."/>
            <person name="Liu Y."/>
            <person name="Xu W."/>
            <person name="Pan J."/>
            <person name="Luo Z.H."/>
            <person name="Li M."/>
        </authorList>
    </citation>
    <scope>NUCLEOTIDE SEQUENCE [LARGE SCALE GENOMIC DNA]</scope>
    <source>
        <strain evidence="2">SpSt-885</strain>
    </source>
</reference>
<comment type="similarity">
    <text evidence="1">Belongs to the UPF0201 family.</text>
</comment>
<gene>
    <name evidence="2" type="ORF">ENW83_01245</name>
</gene>
<dbReference type="PANTHER" id="PTHR39652">
    <property type="entry name" value="UPF0201 PROTEIN TK1335"/>
    <property type="match status" value="1"/>
</dbReference>
<evidence type="ECO:0000313" key="2">
    <source>
        <dbReference type="EMBL" id="HGZ59819.1"/>
    </source>
</evidence>
<dbReference type="InterPro" id="IPR002739">
    <property type="entry name" value="PAB1135-like"/>
</dbReference>
<dbReference type="Gene3D" id="3.30.1440.10">
    <property type="match status" value="1"/>
</dbReference>
<dbReference type="SUPFAM" id="SSF55282">
    <property type="entry name" value="RL5-like"/>
    <property type="match status" value="1"/>
</dbReference>